<evidence type="ECO:0000313" key="2">
    <source>
        <dbReference type="Proteomes" id="UP000288951"/>
    </source>
</evidence>
<dbReference type="AlphaFoldDB" id="A0A437UBQ8"/>
<dbReference type="PANTHER" id="PTHR32305:SF15">
    <property type="entry name" value="PROTEIN RHSA-RELATED"/>
    <property type="match status" value="1"/>
</dbReference>
<protein>
    <submittedName>
        <fullName evidence="1">RHS repeat-associated core domain-containing protein</fullName>
    </submittedName>
</protein>
<dbReference type="Gene3D" id="2.180.10.10">
    <property type="entry name" value="RHS repeat-associated core"/>
    <property type="match status" value="1"/>
</dbReference>
<proteinExistence type="predicted"/>
<dbReference type="EMBL" id="RQSM01000003">
    <property type="protein sequence ID" value="RVU91053.1"/>
    <property type="molecule type" value="Genomic_DNA"/>
</dbReference>
<dbReference type="InterPro" id="IPR050708">
    <property type="entry name" value="T6SS_VgrG/RHS"/>
</dbReference>
<sequence length="313" mass="35127">MVNEKTNRYLWDGNVLLHEWTYSKGKEAETSVNELGEVYLSQKEAINDLVTWVYQENSFVPSAKIQGEAQFSIISDYIGRPVQCYSENGSLVWSTDYDIYGGLRDLKGEKSFIPFRQLGQYEDLELEGLYYNRFRFYDAETGLYLSQDPIGLAGNNPTFYGYVADSNTRIDPFGLSPSPLSGFKSFGQMNQFGTQVQASMSRAGFKGTDVFMQGSSVTGRSFSTGELFDVGRKSDFDVALVNKDLLKKAESLDLAKTGRPYSMPLDADAMRKLGFGDLADSLSKRFGRDVNFRIFDSEDSVRSKGKSYKIKCG</sequence>
<name>A0A437UBQ8_9FLAO</name>
<accession>A0A437UBQ8</accession>
<evidence type="ECO:0000313" key="1">
    <source>
        <dbReference type="EMBL" id="RVU91053.1"/>
    </source>
</evidence>
<dbReference type="InterPro" id="IPR022385">
    <property type="entry name" value="Rhs_assc_core"/>
</dbReference>
<dbReference type="PANTHER" id="PTHR32305">
    <property type="match status" value="1"/>
</dbReference>
<gene>
    <name evidence="1" type="ORF">EH230_09170</name>
</gene>
<reference evidence="1" key="1">
    <citation type="submission" date="2018-12" db="EMBL/GenBank/DDBJ databases">
        <title>Draft genome sequence of Flaovobacterium columnare ARS1 isolated from channel catfish in Alabama.</title>
        <authorList>
            <person name="Cai W."/>
            <person name="Arias C."/>
        </authorList>
    </citation>
    <scope>NUCLEOTIDE SEQUENCE [LARGE SCALE GENOMIC DNA]</scope>
    <source>
        <strain evidence="1">ARS1</strain>
    </source>
</reference>
<dbReference type="OrthoDB" id="9765204at2"/>
<comment type="caution">
    <text evidence="1">The sequence shown here is derived from an EMBL/GenBank/DDBJ whole genome shotgun (WGS) entry which is preliminary data.</text>
</comment>
<dbReference type="NCBIfam" id="TIGR03696">
    <property type="entry name" value="Rhs_assc_core"/>
    <property type="match status" value="1"/>
</dbReference>
<dbReference type="Proteomes" id="UP000288951">
    <property type="component" value="Unassembled WGS sequence"/>
</dbReference>
<keyword evidence="2" id="KW-1185">Reference proteome</keyword>
<organism evidence="1 2">
    <name type="scientific">Flavobacterium columnare</name>
    <dbReference type="NCBI Taxonomy" id="996"/>
    <lineage>
        <taxon>Bacteria</taxon>
        <taxon>Pseudomonadati</taxon>
        <taxon>Bacteroidota</taxon>
        <taxon>Flavobacteriia</taxon>
        <taxon>Flavobacteriales</taxon>
        <taxon>Flavobacteriaceae</taxon>
        <taxon>Flavobacterium</taxon>
    </lineage>
</organism>